<dbReference type="OrthoDB" id="5397087at2759"/>
<keyword evidence="3" id="KW-1185">Reference proteome</keyword>
<comment type="caution">
    <text evidence="2">The sequence shown here is derived from an EMBL/GenBank/DDBJ whole genome shotgun (WGS) entry which is preliminary data.</text>
</comment>
<feature type="compositionally biased region" description="Basic and acidic residues" evidence="1">
    <location>
        <begin position="21"/>
        <end position="32"/>
    </location>
</feature>
<dbReference type="Proteomes" id="UP000736672">
    <property type="component" value="Unassembled WGS sequence"/>
</dbReference>
<feature type="compositionally biased region" description="Polar residues" evidence="1">
    <location>
        <begin position="298"/>
        <end position="308"/>
    </location>
</feature>
<evidence type="ECO:0000313" key="3">
    <source>
        <dbReference type="Proteomes" id="UP000736672"/>
    </source>
</evidence>
<feature type="compositionally biased region" description="Basic and acidic residues" evidence="1">
    <location>
        <begin position="1"/>
        <end position="13"/>
    </location>
</feature>
<feature type="compositionally biased region" description="Low complexity" evidence="1">
    <location>
        <begin position="198"/>
        <end position="297"/>
    </location>
</feature>
<organism evidence="2 3">
    <name type="scientific">Fusarium solani</name>
    <name type="common">Filamentous fungus</name>
    <dbReference type="NCBI Taxonomy" id="169388"/>
    <lineage>
        <taxon>Eukaryota</taxon>
        <taxon>Fungi</taxon>
        <taxon>Dikarya</taxon>
        <taxon>Ascomycota</taxon>
        <taxon>Pezizomycotina</taxon>
        <taxon>Sordariomycetes</taxon>
        <taxon>Hypocreomycetidae</taxon>
        <taxon>Hypocreales</taxon>
        <taxon>Nectriaceae</taxon>
        <taxon>Fusarium</taxon>
        <taxon>Fusarium solani species complex</taxon>
    </lineage>
</organism>
<feature type="region of interest" description="Disordered" evidence="1">
    <location>
        <begin position="1"/>
        <end position="44"/>
    </location>
</feature>
<proteinExistence type="predicted"/>
<dbReference type="PANTHER" id="PTHR34587:SF2">
    <property type="entry name" value="G-PROTEIN COUPLED RECEPTORS FAMILY 1 PROFILE DOMAIN-CONTAINING PROTEIN"/>
    <property type="match status" value="1"/>
</dbReference>
<dbReference type="PANTHER" id="PTHR34587">
    <property type="entry name" value="VWFA DOMAIN-CONTAINING PROTEIN"/>
    <property type="match status" value="1"/>
</dbReference>
<gene>
    <name evidence="2" type="ORF">B0J15DRAFT_173886</name>
</gene>
<sequence>MPKRTRESQDAGEKTQPPTRRTTERSHSENQERAYIAASRRADRSIEARVQSARNASDIHKKRTGKAFRITEEIVMKEEMYEEEDDDFPRSYRLLNPHMQTANPELNARVDAYLSNRVAMSKLLSATDNDWRNNEINTTFDQFFPNVQSRVRAASHQQWSTGQGFPVPQTLQSQQATPRVPSVGEPPFNMQFHPINYGQPNNGQPNNGQPNNGQANNGQPNNGQQNNGQQNNGQQNNGQQNNGQQNNGQQNNGQQNNGQQNNGQQNNGQQNNGQQNNGQQNNGQQNNGQQNNGQQNNERNPSTASLPVSPTEARNDGPMSPPALTPGSMSHPETPRSRHGSTFGATQSQSYSVRGGFNSESSSFTTQLPAEARMFLGGVGLSNAYGTSMYNEPQLWPAQSFSLDPGADAANQFFGYTPDTKPLKEGEITAASRDEQYPDPFAIMGWNNQGDNQGESDSPAKNVLEEWETYIDDSAWNSSQK</sequence>
<dbReference type="EMBL" id="JAGTJS010000003">
    <property type="protein sequence ID" value="KAH7272327.1"/>
    <property type="molecule type" value="Genomic_DNA"/>
</dbReference>
<protein>
    <submittedName>
        <fullName evidence="2">Uncharacterized protein</fullName>
    </submittedName>
</protein>
<evidence type="ECO:0000313" key="2">
    <source>
        <dbReference type="EMBL" id="KAH7272327.1"/>
    </source>
</evidence>
<dbReference type="AlphaFoldDB" id="A0A9P9L174"/>
<dbReference type="InterPro" id="IPR053216">
    <property type="entry name" value="Appressorial_penetr-assoc"/>
</dbReference>
<reference evidence="2" key="1">
    <citation type="journal article" date="2021" name="Nat. Commun.">
        <title>Genetic determinants of endophytism in the Arabidopsis root mycobiome.</title>
        <authorList>
            <person name="Mesny F."/>
            <person name="Miyauchi S."/>
            <person name="Thiergart T."/>
            <person name="Pickel B."/>
            <person name="Atanasova L."/>
            <person name="Karlsson M."/>
            <person name="Huettel B."/>
            <person name="Barry K.W."/>
            <person name="Haridas S."/>
            <person name="Chen C."/>
            <person name="Bauer D."/>
            <person name="Andreopoulos W."/>
            <person name="Pangilinan J."/>
            <person name="LaButti K."/>
            <person name="Riley R."/>
            <person name="Lipzen A."/>
            <person name="Clum A."/>
            <person name="Drula E."/>
            <person name="Henrissat B."/>
            <person name="Kohler A."/>
            <person name="Grigoriev I.V."/>
            <person name="Martin F.M."/>
            <person name="Hacquard S."/>
        </authorList>
    </citation>
    <scope>NUCLEOTIDE SEQUENCE</scope>
    <source>
        <strain evidence="2">FSSC 5 MPI-SDFR-AT-0091</strain>
    </source>
</reference>
<name>A0A9P9L174_FUSSL</name>
<evidence type="ECO:0000256" key="1">
    <source>
        <dbReference type="SAM" id="MobiDB-lite"/>
    </source>
</evidence>
<feature type="compositionally biased region" description="Polar residues" evidence="1">
    <location>
        <begin position="343"/>
        <end position="363"/>
    </location>
</feature>
<feature type="compositionally biased region" description="Polar residues" evidence="1">
    <location>
        <begin position="154"/>
        <end position="177"/>
    </location>
</feature>
<feature type="region of interest" description="Disordered" evidence="1">
    <location>
        <begin position="154"/>
        <end position="363"/>
    </location>
</feature>
<accession>A0A9P9L174</accession>